<feature type="compositionally biased region" description="Basic and acidic residues" evidence="1">
    <location>
        <begin position="153"/>
        <end position="205"/>
    </location>
</feature>
<evidence type="ECO:0000256" key="1">
    <source>
        <dbReference type="SAM" id="MobiDB-lite"/>
    </source>
</evidence>
<name>A0ABQ2C2B7_9FLAO</name>
<dbReference type="Proteomes" id="UP000624701">
    <property type="component" value="Unassembled WGS sequence"/>
</dbReference>
<accession>A0ABQ2C2B7</accession>
<feature type="compositionally biased region" description="Acidic residues" evidence="1">
    <location>
        <begin position="68"/>
        <end position="109"/>
    </location>
</feature>
<feature type="region of interest" description="Disordered" evidence="1">
    <location>
        <begin position="56"/>
        <end position="136"/>
    </location>
</feature>
<protein>
    <submittedName>
        <fullName evidence="2">Uncharacterized protein</fullName>
    </submittedName>
</protein>
<reference evidence="3" key="1">
    <citation type="journal article" date="2019" name="Int. J. Syst. Evol. Microbiol.">
        <title>The Global Catalogue of Microorganisms (GCM) 10K type strain sequencing project: providing services to taxonomists for standard genome sequencing and annotation.</title>
        <authorList>
            <consortium name="The Broad Institute Genomics Platform"/>
            <consortium name="The Broad Institute Genome Sequencing Center for Infectious Disease"/>
            <person name="Wu L."/>
            <person name="Ma J."/>
        </authorList>
    </citation>
    <scope>NUCLEOTIDE SEQUENCE [LARGE SCALE GENOMIC DNA]</scope>
    <source>
        <strain evidence="3">CCM 8681</strain>
    </source>
</reference>
<organism evidence="2 3">
    <name type="scientific">Winogradskyella haliclonae</name>
    <dbReference type="NCBI Taxonomy" id="2048558"/>
    <lineage>
        <taxon>Bacteria</taxon>
        <taxon>Pseudomonadati</taxon>
        <taxon>Bacteroidota</taxon>
        <taxon>Flavobacteriia</taxon>
        <taxon>Flavobacteriales</taxon>
        <taxon>Flavobacteriaceae</taxon>
        <taxon>Winogradskyella</taxon>
    </lineage>
</organism>
<feature type="compositionally biased region" description="Basic and acidic residues" evidence="1">
    <location>
        <begin position="110"/>
        <end position="134"/>
    </location>
</feature>
<evidence type="ECO:0000313" key="3">
    <source>
        <dbReference type="Proteomes" id="UP000624701"/>
    </source>
</evidence>
<gene>
    <name evidence="2" type="ORF">GCM10011444_26600</name>
</gene>
<proteinExistence type="predicted"/>
<sequence length="352" mass="38301">MKYLKTKHERNSAKITGLTVLIIALLMFVVGAPYKEIPEEYGVAINFGEPSVINNKMAPDNPTKSEEVVEDVQEEETDTEEQIEEEQQEESVEEEPEEKPEEEPIEEAPSEEKKAEQEAAEKAAEEAAKEKAAEELLAQQEAEALRLEAEKLAKEKAEAEKAAEEKARAEREAKAKADAEARKAAKAEREAREAREAKERADKAAAAKAAAAKAEADRKAAAAAAEAKNKNGGSDVVGFALIEEAPIYPGCEGLDNAARKKCMSQKVAQFVGANFDQTIASDLGFTGSQKITIYFKISKTGQIIDIRARAADPKLVAEAVRVTKMLPKLKPGIQQGKPVIVPFSAPIRFAKQ</sequence>
<evidence type="ECO:0000313" key="2">
    <source>
        <dbReference type="EMBL" id="GGI58351.1"/>
    </source>
</evidence>
<dbReference type="RefSeq" id="WP_188375258.1">
    <property type="nucleotide sequence ID" value="NZ_BMDQ01000004.1"/>
</dbReference>
<comment type="caution">
    <text evidence="2">The sequence shown here is derived from an EMBL/GenBank/DDBJ whole genome shotgun (WGS) entry which is preliminary data.</text>
</comment>
<dbReference type="InterPro" id="IPR014161">
    <property type="entry name" value="Tol-Pal_TolA"/>
</dbReference>
<dbReference type="NCBIfam" id="TIGR02794">
    <property type="entry name" value="tolA_full"/>
    <property type="match status" value="1"/>
</dbReference>
<feature type="region of interest" description="Disordered" evidence="1">
    <location>
        <begin position="153"/>
        <end position="206"/>
    </location>
</feature>
<dbReference type="EMBL" id="BMDQ01000004">
    <property type="protein sequence ID" value="GGI58351.1"/>
    <property type="molecule type" value="Genomic_DNA"/>
</dbReference>
<dbReference type="SUPFAM" id="SSF74653">
    <property type="entry name" value="TolA/TonB C-terminal domain"/>
    <property type="match status" value="1"/>
</dbReference>
<keyword evidence="3" id="KW-1185">Reference proteome</keyword>